<dbReference type="PROSITE" id="PS50203">
    <property type="entry name" value="CALPAIN_CAT"/>
    <property type="match status" value="1"/>
</dbReference>
<dbReference type="PANTHER" id="PTHR46143:SF1">
    <property type="entry name" value="CALPAIN-7"/>
    <property type="match status" value="1"/>
</dbReference>
<dbReference type="Pfam" id="PF00648">
    <property type="entry name" value="Peptidase_C2"/>
    <property type="match status" value="1"/>
</dbReference>
<accession>A0A8S1GXE8</accession>
<dbReference type="InterPro" id="IPR038765">
    <property type="entry name" value="Papain-like_cys_pep_sf"/>
</dbReference>
<dbReference type="Gene3D" id="3.90.70.10">
    <property type="entry name" value="Cysteine proteinases"/>
    <property type="match status" value="1"/>
</dbReference>
<dbReference type="GO" id="GO:0006508">
    <property type="term" value="P:proteolysis"/>
    <property type="evidence" value="ECO:0007669"/>
    <property type="project" value="UniProtKB-KW"/>
</dbReference>
<protein>
    <recommendedName>
        <fullName evidence="5">Calpain catalytic domain-containing protein</fullName>
    </recommendedName>
</protein>
<gene>
    <name evidence="6" type="ORF">CAUJ_LOCUS4016</name>
</gene>
<dbReference type="Pfam" id="PF01067">
    <property type="entry name" value="Calpain_III"/>
    <property type="match status" value="1"/>
</dbReference>
<dbReference type="AlphaFoldDB" id="A0A8S1GXE8"/>
<proteinExistence type="predicted"/>
<evidence type="ECO:0000256" key="1">
    <source>
        <dbReference type="ARBA" id="ARBA00022670"/>
    </source>
</evidence>
<dbReference type="InterPro" id="IPR022683">
    <property type="entry name" value="Calpain_III"/>
</dbReference>
<dbReference type="SUPFAM" id="SSF49758">
    <property type="entry name" value="Calpain large subunit, middle domain (domain III)"/>
    <property type="match status" value="2"/>
</dbReference>
<evidence type="ECO:0000259" key="5">
    <source>
        <dbReference type="PROSITE" id="PS50203"/>
    </source>
</evidence>
<dbReference type="InterPro" id="IPR001300">
    <property type="entry name" value="Peptidase_C2_calpain_cat"/>
</dbReference>
<keyword evidence="2" id="KW-0378">Hydrolase</keyword>
<keyword evidence="1" id="KW-0645">Protease</keyword>
<evidence type="ECO:0000256" key="3">
    <source>
        <dbReference type="ARBA" id="ARBA00022807"/>
    </source>
</evidence>
<dbReference type="EMBL" id="CAJGYM010000007">
    <property type="protein sequence ID" value="CAD6188097.1"/>
    <property type="molecule type" value="Genomic_DNA"/>
</dbReference>
<dbReference type="InterPro" id="IPR036213">
    <property type="entry name" value="Calpain_III_sf"/>
</dbReference>
<comment type="caution">
    <text evidence="6">The sequence shown here is derived from an EMBL/GenBank/DDBJ whole genome shotgun (WGS) entry which is preliminary data.</text>
</comment>
<comment type="caution">
    <text evidence="4">Lacks conserved residue(s) required for the propagation of feature annotation.</text>
</comment>
<dbReference type="InterPro" id="IPR022682">
    <property type="entry name" value="Calpain_domain_III"/>
</dbReference>
<sequence>MRARFPIAIRRLSKQRQREAVERRRTWDHEVIGWIPERISIQKPGTEFDPDKVFEKLFRRMHQGDCLITLATGRLSKEECDRAGLVETHAYAVLDLRRIDEKRLLKLKNPWTHLRWKGRFSEKDLTSWNLELRKALSYDPEKAAEKDDGVFWIDFESVLHFFDVFYVNWDPAMFPFTSVVHASWDACTGPVKDLYTVGDNPQYILTVENGSRPAAVWILLTRHITRIEDFAENKEYITVMVYDTGRKVYIPSDPKPISDGARINSPHYLCQLVASNSGTNKYTLVVAQYEKTTTIRYTLRAFSTAKCILKPIISHFKHTKTISAAWDEHTAGGCGNGVPKGTVLNNPVFELKVSSASDDNTVLIELKAPKQYSVAFDVKQISSARTTFYEPKHSGAFRPGYTILELLTVPAGVYHVRPMTFIANQKGPFILKIDSTCVIDLKRIK</sequence>
<evidence type="ECO:0000256" key="4">
    <source>
        <dbReference type="PROSITE-ProRule" id="PRU00239"/>
    </source>
</evidence>
<keyword evidence="3" id="KW-0788">Thiol protease</keyword>
<dbReference type="SUPFAM" id="SSF54001">
    <property type="entry name" value="Cysteine proteinases"/>
    <property type="match status" value="1"/>
</dbReference>
<keyword evidence="7" id="KW-1185">Reference proteome</keyword>
<dbReference type="Gene3D" id="2.60.120.380">
    <property type="match status" value="2"/>
</dbReference>
<feature type="domain" description="Calpain catalytic" evidence="5">
    <location>
        <begin position="30"/>
        <end position="171"/>
    </location>
</feature>
<evidence type="ECO:0000313" key="6">
    <source>
        <dbReference type="EMBL" id="CAD6188097.1"/>
    </source>
</evidence>
<dbReference type="PANTHER" id="PTHR46143">
    <property type="entry name" value="CALPAIN-7"/>
    <property type="match status" value="1"/>
</dbReference>
<dbReference type="SMART" id="SM00230">
    <property type="entry name" value="CysPc"/>
    <property type="match status" value="1"/>
</dbReference>
<dbReference type="GO" id="GO:0004198">
    <property type="term" value="F:calcium-dependent cysteine-type endopeptidase activity"/>
    <property type="evidence" value="ECO:0007669"/>
    <property type="project" value="InterPro"/>
</dbReference>
<dbReference type="InterPro" id="IPR051297">
    <property type="entry name" value="PalB/RIM13"/>
</dbReference>
<organism evidence="6 7">
    <name type="scientific">Caenorhabditis auriculariae</name>
    <dbReference type="NCBI Taxonomy" id="2777116"/>
    <lineage>
        <taxon>Eukaryota</taxon>
        <taxon>Metazoa</taxon>
        <taxon>Ecdysozoa</taxon>
        <taxon>Nematoda</taxon>
        <taxon>Chromadorea</taxon>
        <taxon>Rhabditida</taxon>
        <taxon>Rhabditina</taxon>
        <taxon>Rhabditomorpha</taxon>
        <taxon>Rhabditoidea</taxon>
        <taxon>Rhabditidae</taxon>
        <taxon>Peloderinae</taxon>
        <taxon>Caenorhabditis</taxon>
    </lineage>
</organism>
<evidence type="ECO:0000313" key="7">
    <source>
        <dbReference type="Proteomes" id="UP000835052"/>
    </source>
</evidence>
<reference evidence="6" key="1">
    <citation type="submission" date="2020-10" db="EMBL/GenBank/DDBJ databases">
        <authorList>
            <person name="Kikuchi T."/>
        </authorList>
    </citation>
    <scope>NUCLEOTIDE SEQUENCE</scope>
    <source>
        <strain evidence="6">NKZ352</strain>
    </source>
</reference>
<evidence type="ECO:0000256" key="2">
    <source>
        <dbReference type="ARBA" id="ARBA00022801"/>
    </source>
</evidence>
<dbReference type="SMART" id="SM00720">
    <property type="entry name" value="calpain_III"/>
    <property type="match status" value="1"/>
</dbReference>
<dbReference type="Proteomes" id="UP000835052">
    <property type="component" value="Unassembled WGS sequence"/>
</dbReference>
<name>A0A8S1GXE8_9PELO</name>
<dbReference type="OrthoDB" id="167576at2759"/>